<proteinExistence type="predicted"/>
<evidence type="ECO:0000313" key="1">
    <source>
        <dbReference type="EMBL" id="KAG6489519.1"/>
    </source>
</evidence>
<dbReference type="Proteomes" id="UP000734854">
    <property type="component" value="Unassembled WGS sequence"/>
</dbReference>
<reference evidence="1 2" key="1">
    <citation type="submission" date="2020-08" db="EMBL/GenBank/DDBJ databases">
        <title>Plant Genome Project.</title>
        <authorList>
            <person name="Zhang R.-G."/>
        </authorList>
    </citation>
    <scope>NUCLEOTIDE SEQUENCE [LARGE SCALE GENOMIC DNA]</scope>
    <source>
        <tissue evidence="1">Rhizome</tissue>
    </source>
</reference>
<organism evidence="1 2">
    <name type="scientific">Zingiber officinale</name>
    <name type="common">Ginger</name>
    <name type="synonym">Amomum zingiber</name>
    <dbReference type="NCBI Taxonomy" id="94328"/>
    <lineage>
        <taxon>Eukaryota</taxon>
        <taxon>Viridiplantae</taxon>
        <taxon>Streptophyta</taxon>
        <taxon>Embryophyta</taxon>
        <taxon>Tracheophyta</taxon>
        <taxon>Spermatophyta</taxon>
        <taxon>Magnoliopsida</taxon>
        <taxon>Liliopsida</taxon>
        <taxon>Zingiberales</taxon>
        <taxon>Zingiberaceae</taxon>
        <taxon>Zingiber</taxon>
    </lineage>
</organism>
<protein>
    <recommendedName>
        <fullName evidence="3">Reverse transcriptase/retrotransposon-derived protein RNase H-like domain-containing protein</fullName>
    </recommendedName>
</protein>
<keyword evidence="2" id="KW-1185">Reference proteome</keyword>
<evidence type="ECO:0000313" key="2">
    <source>
        <dbReference type="Proteomes" id="UP000734854"/>
    </source>
</evidence>
<evidence type="ECO:0008006" key="3">
    <source>
        <dbReference type="Google" id="ProtNLM"/>
    </source>
</evidence>
<comment type="caution">
    <text evidence="1">The sequence shown here is derived from an EMBL/GenBank/DDBJ whole genome shotgun (WGS) entry which is preliminary data.</text>
</comment>
<sequence>MKASDWALVKQINAQVQQLPDLKIPPEKAYIILETDGSMTGWGGVCKWKPKKANPRNMEKIGGKLRDLSSISRGRFGGSTQFPLLTEYEDFIHDTVKIIIFPEEHQKRHRMKEIEDQAIRNASLALNELELIQPMKEYDFNHRRHLDGGRQLLDREAPNYSRDTKRPLEGIQCLT</sequence>
<name>A0A8J5G161_ZINOF</name>
<dbReference type="AlphaFoldDB" id="A0A8J5G161"/>
<gene>
    <name evidence="1" type="ORF">ZIOFF_050792</name>
</gene>
<dbReference type="EMBL" id="JACMSC010000014">
    <property type="protein sequence ID" value="KAG6489519.1"/>
    <property type="molecule type" value="Genomic_DNA"/>
</dbReference>
<accession>A0A8J5G161</accession>